<dbReference type="GO" id="GO:0009303">
    <property type="term" value="P:rRNA transcription"/>
    <property type="evidence" value="ECO:0007669"/>
    <property type="project" value="TreeGrafter"/>
</dbReference>
<proteinExistence type="predicted"/>
<dbReference type="InterPro" id="IPR052531">
    <property type="entry name" value="CarD-like_regulator"/>
</dbReference>
<dbReference type="InterPro" id="IPR003711">
    <property type="entry name" value="CarD-like/TRCF_RID"/>
</dbReference>
<dbReference type="Gene3D" id="2.40.10.170">
    <property type="match status" value="1"/>
</dbReference>
<organism evidence="2 3">
    <name type="scientific">Texcoconibacillus texcoconensis</name>
    <dbReference type="NCBI Taxonomy" id="1095777"/>
    <lineage>
        <taxon>Bacteria</taxon>
        <taxon>Bacillati</taxon>
        <taxon>Bacillota</taxon>
        <taxon>Bacilli</taxon>
        <taxon>Bacillales</taxon>
        <taxon>Bacillaceae</taxon>
        <taxon>Texcoconibacillus</taxon>
    </lineage>
</organism>
<dbReference type="SMART" id="SM01058">
    <property type="entry name" value="CarD_TRCF"/>
    <property type="match status" value="1"/>
</dbReference>
<reference evidence="2 3" key="1">
    <citation type="submission" date="2020-08" db="EMBL/GenBank/DDBJ databases">
        <title>Genomic Encyclopedia of Type Strains, Phase IV (KMG-IV): sequencing the most valuable type-strain genomes for metagenomic binning, comparative biology and taxonomic classification.</title>
        <authorList>
            <person name="Goeker M."/>
        </authorList>
    </citation>
    <scope>NUCLEOTIDE SEQUENCE [LARGE SCALE GENOMIC DNA]</scope>
    <source>
        <strain evidence="2 3">DSM 24696</strain>
    </source>
</reference>
<gene>
    <name evidence="2" type="ORF">HNQ41_002107</name>
</gene>
<feature type="domain" description="CarD-like/TRCF RNAP-interacting" evidence="1">
    <location>
        <begin position="1"/>
        <end position="112"/>
    </location>
</feature>
<evidence type="ECO:0000313" key="2">
    <source>
        <dbReference type="EMBL" id="MBB5173917.1"/>
    </source>
</evidence>
<protein>
    <submittedName>
        <fullName evidence="2">CarD family transcriptional regulator</fullName>
    </submittedName>
</protein>
<comment type="caution">
    <text evidence="2">The sequence shown here is derived from an EMBL/GenBank/DDBJ whole genome shotgun (WGS) entry which is preliminary data.</text>
</comment>
<dbReference type="RefSeq" id="WP_184664353.1">
    <property type="nucleotide sequence ID" value="NZ_JACHHB010000009.1"/>
</dbReference>
<name>A0A840QRJ9_9BACI</name>
<dbReference type="PANTHER" id="PTHR38447:SF1">
    <property type="entry name" value="RNA POLYMERASE-BINDING TRANSCRIPTION FACTOR CARD"/>
    <property type="match status" value="1"/>
</dbReference>
<keyword evidence="3" id="KW-1185">Reference proteome</keyword>
<dbReference type="InterPro" id="IPR036101">
    <property type="entry name" value="CarD-like/TRCF_RID_sf"/>
</dbReference>
<evidence type="ECO:0000259" key="1">
    <source>
        <dbReference type="SMART" id="SM01058"/>
    </source>
</evidence>
<dbReference type="PANTHER" id="PTHR38447">
    <property type="entry name" value="TRANSCRIPTION FACTOR YDEB-RELATED"/>
    <property type="match status" value="1"/>
</dbReference>
<dbReference type="Proteomes" id="UP000551878">
    <property type="component" value="Unassembled WGS sequence"/>
</dbReference>
<dbReference type="Pfam" id="PF21095">
    <property type="entry name" value="CarD_C"/>
    <property type="match status" value="1"/>
</dbReference>
<dbReference type="SUPFAM" id="SSF141259">
    <property type="entry name" value="CarD-like"/>
    <property type="match status" value="1"/>
</dbReference>
<evidence type="ECO:0000313" key="3">
    <source>
        <dbReference type="Proteomes" id="UP000551878"/>
    </source>
</evidence>
<dbReference type="AlphaFoldDB" id="A0A840QRJ9"/>
<sequence length="164" mass="18560">MFNIGDHVVYPYHGAGTIQDIEEKDILGEKMRYFVVFFPLNDVTVMLPESRIDGSGLRKVISSDRVDEIVFTLKSKEEVTKRDVAKPYSKENETLLKSGCIIDAAQVIANLTSKESERSNGLHMEDRKNLDRAKQFMASELMLVNSMSESEAYDFISVNSQQEA</sequence>
<dbReference type="InterPro" id="IPR042215">
    <property type="entry name" value="CarD-like_C"/>
</dbReference>
<dbReference type="Gene3D" id="1.20.58.1290">
    <property type="entry name" value="CarD-like, C-terminal domain"/>
    <property type="match status" value="1"/>
</dbReference>
<accession>A0A840QRJ9</accession>
<dbReference type="Pfam" id="PF02559">
    <property type="entry name" value="CarD_TRCF_RID"/>
    <property type="match status" value="1"/>
</dbReference>
<dbReference type="EMBL" id="JACHHB010000009">
    <property type="protein sequence ID" value="MBB5173917.1"/>
    <property type="molecule type" value="Genomic_DNA"/>
</dbReference>
<dbReference type="InterPro" id="IPR048792">
    <property type="entry name" value="CarD_C"/>
</dbReference>